<sequence>MTRCTRDDVNLIKLKSSVYNQTGENYHQQLNIHRSMCAHVRRIFSAKSVVDTRNPRYSRMMQRRCRPLSCRRKLLEPGLNNVIIDRLAYDTEHHPSQILKAQCRSKSNSKERSCSRDKQRAANSTTGCPCAHQSVPRDRPSTAKSTPKHQKRCEIDLSSCMGQTRRRDFVDIDEPQMYDQKRASSPCPSTRSRRCKFEAKRQQQRQQPCSSADYDRRLSHNDDYDEDEDGENVGYADEGNCCNDGKEASRSRPASNSQRRRQGSASKKSPRSCREEALMRKAAERGDDEARYAKFVFDITQEIVQNGLYNDEQLRQVFDEHVEKNSACLSRRRMLYEIYQLKISLNMESDSCEDDDDMIFAENFVEHRVPKPPTPPKVLNDNKVMEKLESFRLMQDCSDRNGLSSPCCKNVVFVDANPEFLVTERDVLCTLMDNDVHPQQIQRIYKNLFQRSKDMTLCEAVQVGKEVAYTHRLKQVDKSSSMTSLCPKSPGILRRKSPEISPPDLSHQRLDCIKTKQKEALEKCAKWNISEGCGCKDQPCKHAKEFEPEKRTKSTLSPKKYCNCERSCEKEIGQSTQKSIEKRDKSVGKISPDRKPKTPSKPMKPITFDRPSTSQPKRIEKQQETRAKSASRSKTATIATPPRSIKKHPPAPKTRQKPEPQLSPTTDKKEALPSARSEYSSEEEVKSTRQSTPASVKQRKIRRSVTPIDSDVSDTRSIEEDIEVEKQQRKSSSSSVASSKPRTPKKINRKSSKSSKGFISMAKRRQSTFSIIPLPLFQAGSPQKKIFHSGQAGLDGDELTIVSSVQPSRMRTPEFSPEQGSGSGHTDVITVESSMGKQKKTRRKSTTLDKSSGSRRSIHGPTRMGTPVDAQEIREALHELQRDSGAEDDDDVRDQLSLVPEESEAEAEASTMSMGRSHPPDRSTGQDTSSSDDDLAEQAGKHQQHRYPTVRDYMERFAAGEDASPDSWRQPSAASSDSSSSFDDELPTGERPTNGPAALLVNNSNDGSRRPLPTRKKRASSGFGGYQVMDTWNDNLSEMPHELNNPPDEQESSNNRSKQQRDDQQRRG</sequence>
<accession>A0ACC2NRR4</accession>
<organism evidence="1 2">
    <name type="scientific">Eretmocerus hayati</name>
    <dbReference type="NCBI Taxonomy" id="131215"/>
    <lineage>
        <taxon>Eukaryota</taxon>
        <taxon>Metazoa</taxon>
        <taxon>Ecdysozoa</taxon>
        <taxon>Arthropoda</taxon>
        <taxon>Hexapoda</taxon>
        <taxon>Insecta</taxon>
        <taxon>Pterygota</taxon>
        <taxon>Neoptera</taxon>
        <taxon>Endopterygota</taxon>
        <taxon>Hymenoptera</taxon>
        <taxon>Apocrita</taxon>
        <taxon>Proctotrupomorpha</taxon>
        <taxon>Chalcidoidea</taxon>
        <taxon>Aphelinidae</taxon>
        <taxon>Aphelininae</taxon>
        <taxon>Eretmocerus</taxon>
    </lineage>
</organism>
<proteinExistence type="predicted"/>
<comment type="caution">
    <text evidence="1">The sequence shown here is derived from an EMBL/GenBank/DDBJ whole genome shotgun (WGS) entry which is preliminary data.</text>
</comment>
<evidence type="ECO:0000313" key="1">
    <source>
        <dbReference type="EMBL" id="KAJ8673533.1"/>
    </source>
</evidence>
<reference evidence="1" key="1">
    <citation type="submission" date="2023-04" db="EMBL/GenBank/DDBJ databases">
        <title>A chromosome-level genome assembly of the parasitoid wasp Eretmocerus hayati.</title>
        <authorList>
            <person name="Zhong Y."/>
            <person name="Liu S."/>
            <person name="Liu Y."/>
        </authorList>
    </citation>
    <scope>NUCLEOTIDE SEQUENCE</scope>
    <source>
        <strain evidence="1">ZJU_SS_LIU_2023</strain>
    </source>
</reference>
<dbReference type="Proteomes" id="UP001239111">
    <property type="component" value="Chromosome 3"/>
</dbReference>
<dbReference type="EMBL" id="CM056743">
    <property type="protein sequence ID" value="KAJ8673533.1"/>
    <property type="molecule type" value="Genomic_DNA"/>
</dbReference>
<keyword evidence="2" id="KW-1185">Reference proteome</keyword>
<evidence type="ECO:0000313" key="2">
    <source>
        <dbReference type="Proteomes" id="UP001239111"/>
    </source>
</evidence>
<protein>
    <submittedName>
        <fullName evidence="1">Uncharacterized protein</fullName>
    </submittedName>
</protein>
<name>A0ACC2NRR4_9HYME</name>
<gene>
    <name evidence="1" type="ORF">QAD02_004795</name>
</gene>